<name>A0A1D8QZ24_9PROT</name>
<accession>A0A1D8QZ24</accession>
<evidence type="ECO:0000256" key="1">
    <source>
        <dbReference type="SAM" id="MobiDB-lite"/>
    </source>
</evidence>
<dbReference type="EMBL" id="CP015164">
    <property type="protein sequence ID" value="AOW47596.1"/>
    <property type="molecule type" value="Genomic_DNA"/>
</dbReference>
<evidence type="ECO:0000313" key="3">
    <source>
        <dbReference type="Proteomes" id="UP000175973"/>
    </source>
</evidence>
<sequence length="198" mass="20671">MHKEPEPAWKPQPQPQAADKPSGVRMALIGLATCVIMAGAGVHFMGEGHGNTATPAAENNTQDHDNSANRMGIPLTLIASQKAAQTLAKSNYTDQEQADILAGIKRRDIRLVAMPVYDATGTGGTITLICGPWHQTVHLSPTPQTVILPITISGNVDIIPASDPGPAGIGSGAITVFGPQTLPIMYKGDTLPLTVIAQ</sequence>
<protein>
    <submittedName>
        <fullName evidence="2">Uncharacterized protein</fullName>
    </submittedName>
</protein>
<feature type="region of interest" description="Disordered" evidence="1">
    <location>
        <begin position="1"/>
        <end position="21"/>
    </location>
</feature>
<dbReference type="KEGG" id="aasc:A4S02_13325"/>
<keyword evidence="3" id="KW-1185">Reference proteome</keyword>
<proteinExistence type="predicted"/>
<dbReference type="Proteomes" id="UP000175973">
    <property type="component" value="Chromosome"/>
</dbReference>
<gene>
    <name evidence="2" type="ORF">A4S02_13325</name>
</gene>
<reference evidence="3" key="1">
    <citation type="submission" date="2016-04" db="EMBL/GenBank/DDBJ databases">
        <authorList>
            <person name="Jeon C.O."/>
            <person name="Cho G.Y."/>
            <person name="Jeong H.I."/>
            <person name="Kim K.H."/>
        </authorList>
    </citation>
    <scope>NUCLEOTIDE SEQUENCE [LARGE SCALE GENOMIC DNA]</scope>
    <source>
        <strain evidence="3">LMG 1590</strain>
    </source>
</reference>
<evidence type="ECO:0000313" key="2">
    <source>
        <dbReference type="EMBL" id="AOW47596.1"/>
    </source>
</evidence>
<organism evidence="2 3">
    <name type="scientific">Acetobacter ascendens</name>
    <dbReference type="NCBI Taxonomy" id="481146"/>
    <lineage>
        <taxon>Bacteria</taxon>
        <taxon>Pseudomonadati</taxon>
        <taxon>Pseudomonadota</taxon>
        <taxon>Alphaproteobacteria</taxon>
        <taxon>Acetobacterales</taxon>
        <taxon>Acetobacteraceae</taxon>
        <taxon>Acetobacter</taxon>
    </lineage>
</organism>
<dbReference type="RefSeq" id="WP_070324052.1">
    <property type="nucleotide sequence ID" value="NZ_CP015164.1"/>
</dbReference>
<dbReference type="AlphaFoldDB" id="A0A1D8QZ24"/>